<dbReference type="GO" id="GO:0008234">
    <property type="term" value="F:cysteine-type peptidase activity"/>
    <property type="evidence" value="ECO:0007669"/>
    <property type="project" value="UniProtKB-KW"/>
</dbReference>
<keyword evidence="2" id="KW-0645">Protease</keyword>
<evidence type="ECO:0000256" key="1">
    <source>
        <dbReference type="ARBA" id="ARBA00007074"/>
    </source>
</evidence>
<protein>
    <recommendedName>
        <fullName evidence="5">NlpC/P60 domain-containing protein</fullName>
    </recommendedName>
</protein>
<keyword evidence="3" id="KW-0378">Hydrolase</keyword>
<dbReference type="KEGG" id="lpse:FGL85_09490"/>
<proteinExistence type="inferred from homology"/>
<reference evidence="6 7" key="1">
    <citation type="submission" date="2019-06" db="EMBL/GenBank/DDBJ databases">
        <title>Genome analyses of bacteria isolated from kimchi.</title>
        <authorList>
            <person name="Lee S."/>
            <person name="Ahn S."/>
            <person name="Roh S."/>
        </authorList>
    </citation>
    <scope>NUCLEOTIDE SEQUENCE [LARGE SCALE GENOMIC DNA]</scope>
    <source>
        <strain evidence="6 7">CBA3630</strain>
    </source>
</reference>
<comment type="similarity">
    <text evidence="1">Belongs to the peptidase C40 family.</text>
</comment>
<feature type="domain" description="NlpC/P60" evidence="5">
    <location>
        <begin position="20"/>
        <end position="171"/>
    </location>
</feature>
<dbReference type="InterPro" id="IPR038263">
    <property type="entry name" value="Lytic_exo_TRD_sf"/>
</dbReference>
<dbReference type="EMBL" id="CP042383">
    <property type="protein sequence ID" value="QEA42716.1"/>
    <property type="molecule type" value="Genomic_DNA"/>
</dbReference>
<evidence type="ECO:0000256" key="2">
    <source>
        <dbReference type="ARBA" id="ARBA00022670"/>
    </source>
</evidence>
<dbReference type="SUPFAM" id="SSF54001">
    <property type="entry name" value="Cysteine proteinases"/>
    <property type="match status" value="1"/>
</dbReference>
<dbReference type="Pfam" id="PF05382">
    <property type="entry name" value="Amidase_5"/>
    <property type="match status" value="1"/>
</dbReference>
<evidence type="ECO:0000313" key="7">
    <source>
        <dbReference type="Proteomes" id="UP000321296"/>
    </source>
</evidence>
<name>A0A5B8T173_LEUPS</name>
<keyword evidence="4" id="KW-0788">Thiol protease</keyword>
<dbReference type="Proteomes" id="UP000321296">
    <property type="component" value="Chromosome"/>
</dbReference>
<dbReference type="InterPro" id="IPR000064">
    <property type="entry name" value="NLP_P60_dom"/>
</dbReference>
<dbReference type="Gene3D" id="2.40.50.670">
    <property type="match status" value="1"/>
</dbReference>
<organism evidence="6 7">
    <name type="scientific">Leuconostoc pseudomesenteroides</name>
    <dbReference type="NCBI Taxonomy" id="33968"/>
    <lineage>
        <taxon>Bacteria</taxon>
        <taxon>Bacillati</taxon>
        <taxon>Bacillota</taxon>
        <taxon>Bacilli</taxon>
        <taxon>Lactobacillales</taxon>
        <taxon>Lactobacillaceae</taxon>
        <taxon>Leuconostoc</taxon>
    </lineage>
</organism>
<evidence type="ECO:0000313" key="6">
    <source>
        <dbReference type="EMBL" id="QEA42716.1"/>
    </source>
</evidence>
<evidence type="ECO:0000256" key="3">
    <source>
        <dbReference type="ARBA" id="ARBA00022801"/>
    </source>
</evidence>
<dbReference type="GO" id="GO:0006508">
    <property type="term" value="P:proteolysis"/>
    <property type="evidence" value="ECO:0007669"/>
    <property type="project" value="UniProtKB-KW"/>
</dbReference>
<dbReference type="Gene3D" id="3.90.1720.10">
    <property type="entry name" value="endopeptidase domain like (from Nostoc punctiforme)"/>
    <property type="match status" value="1"/>
</dbReference>
<evidence type="ECO:0000259" key="5">
    <source>
        <dbReference type="PROSITE" id="PS51935"/>
    </source>
</evidence>
<sequence length="308" mass="34783">MWLTDRLLIPFKKIRGKTMTYNKETAVNEALSWQHRATYSMQWDLRDGKQADGTTYFDCSAFVYYVLNKAGAWDNSYLKRSHYTGTLKQDLTNAGWVEVDGNHVSKGDVFIWGDNYGAGAGGISHTGLFMDDGDTIIHSSWYTAGKKNEAVVPTNHNSYWALDNKPEYHFFHSTGKSNPTPVNPQPPVNPKTYNDKFRAIGGEFAFTNTTFNVDAVKNINGLWQIADYRTVGGKREQFDWTKNGLPLAIMHRVDNGDNGNVQVGAKVRFDAGWDRGTIDYYQDNSATVGINYSGYGTIWYDSDFAYNM</sequence>
<gene>
    <name evidence="6" type="ORF">FGL85_09490</name>
</gene>
<dbReference type="PROSITE" id="PS51935">
    <property type="entry name" value="NLPC_P60"/>
    <property type="match status" value="1"/>
</dbReference>
<dbReference type="InterPro" id="IPR008044">
    <property type="entry name" value="Phage_lysin"/>
</dbReference>
<dbReference type="AlphaFoldDB" id="A0A5B8T173"/>
<accession>A0A5B8T173</accession>
<evidence type="ECO:0000256" key="4">
    <source>
        <dbReference type="ARBA" id="ARBA00022807"/>
    </source>
</evidence>
<dbReference type="InterPro" id="IPR038765">
    <property type="entry name" value="Papain-like_cys_pep_sf"/>
</dbReference>